<feature type="region of interest" description="Disordered" evidence="9">
    <location>
        <begin position="188"/>
        <end position="347"/>
    </location>
</feature>
<evidence type="ECO:0000313" key="10">
    <source>
        <dbReference type="EMBL" id="TFK91255.1"/>
    </source>
</evidence>
<dbReference type="PANTHER" id="PTHR28270">
    <property type="entry name" value="MEDIATOR OF RNA POLYMERASE II TRANSCRIPTION SUBUNIT 19"/>
    <property type="match status" value="1"/>
</dbReference>
<evidence type="ECO:0000256" key="6">
    <source>
        <dbReference type="ARBA" id="ARBA00023163"/>
    </source>
</evidence>
<feature type="compositionally biased region" description="Low complexity" evidence="9">
    <location>
        <begin position="214"/>
        <end position="245"/>
    </location>
</feature>
<sequence length="347" mass="36566">MDIDEQPPHTGPQHANAVAGPSSLPDMPPLFLPPPGRYSSSSAPPPPPSYFRSTEDLLTRFQLLPAYDKYVRPFAPPVSHLGATDKGKGKEFPPSSPAAPTPGPGGDGDDEDGGKGEKKYKNYKNLIKAVPGKHSMRKDSYLATLMMIPPKQKQEIRPFSQKTTREAFSVSLEGLKGWNINTLVAESPQAREDRKRRKELKKLAKTQGQGLVQAAAAAGPNTPAGLPTTPGVAPPNGAVPVAAGPRTTTPRPGIVKPPPAGIGTPRSVSTPVPAVSTPTQHAPAIAPQRGVKRERDESGLQVNGNIPPTGADVKVAKAGVPGVRPRPVKKARLDASGQPYQQPTPHA</sequence>
<evidence type="ECO:0000256" key="5">
    <source>
        <dbReference type="ARBA" id="ARBA00023159"/>
    </source>
</evidence>
<feature type="compositionally biased region" description="Polar residues" evidence="9">
    <location>
        <begin position="266"/>
        <end position="280"/>
    </location>
</feature>
<keyword evidence="7" id="KW-0539">Nucleus</keyword>
<gene>
    <name evidence="10" type="ORF">K466DRAFT_563028</name>
</gene>
<feature type="compositionally biased region" description="Polar residues" evidence="9">
    <location>
        <begin position="338"/>
        <end position="347"/>
    </location>
</feature>
<evidence type="ECO:0000256" key="2">
    <source>
        <dbReference type="ARBA" id="ARBA00009259"/>
    </source>
</evidence>
<keyword evidence="6" id="KW-0804">Transcription</keyword>
<feature type="compositionally biased region" description="Pro residues" evidence="9">
    <location>
        <begin position="26"/>
        <end position="36"/>
    </location>
</feature>
<dbReference type="GO" id="GO:0016592">
    <property type="term" value="C:mediator complex"/>
    <property type="evidence" value="ECO:0007669"/>
    <property type="project" value="InterPro"/>
</dbReference>
<dbReference type="GO" id="GO:0006357">
    <property type="term" value="P:regulation of transcription by RNA polymerase II"/>
    <property type="evidence" value="ECO:0007669"/>
    <property type="project" value="InterPro"/>
</dbReference>
<evidence type="ECO:0000256" key="4">
    <source>
        <dbReference type="ARBA" id="ARBA00023015"/>
    </source>
</evidence>
<evidence type="ECO:0000256" key="8">
    <source>
        <dbReference type="ARBA" id="ARBA00032018"/>
    </source>
</evidence>
<evidence type="ECO:0000256" key="3">
    <source>
        <dbReference type="ARBA" id="ARBA00019615"/>
    </source>
</evidence>
<dbReference type="Proteomes" id="UP000308197">
    <property type="component" value="Unassembled WGS sequence"/>
</dbReference>
<keyword evidence="5" id="KW-0010">Activator</keyword>
<feature type="region of interest" description="Disordered" evidence="9">
    <location>
        <begin position="75"/>
        <end position="120"/>
    </location>
</feature>
<comment type="subcellular location">
    <subcellularLocation>
        <location evidence="1">Nucleus</location>
    </subcellularLocation>
</comment>
<comment type="similarity">
    <text evidence="2">Belongs to the Mediator complex subunit 19 family.</text>
</comment>
<evidence type="ECO:0000313" key="11">
    <source>
        <dbReference type="Proteomes" id="UP000308197"/>
    </source>
</evidence>
<feature type="region of interest" description="Disordered" evidence="9">
    <location>
        <begin position="1"/>
        <end position="54"/>
    </location>
</feature>
<dbReference type="GO" id="GO:0003712">
    <property type="term" value="F:transcription coregulator activity"/>
    <property type="evidence" value="ECO:0007669"/>
    <property type="project" value="InterPro"/>
</dbReference>
<feature type="compositionally biased region" description="Basic residues" evidence="9">
    <location>
        <begin position="194"/>
        <end position="204"/>
    </location>
</feature>
<evidence type="ECO:0000256" key="7">
    <source>
        <dbReference type="ARBA" id="ARBA00023242"/>
    </source>
</evidence>
<feature type="compositionally biased region" description="Pro residues" evidence="9">
    <location>
        <begin position="94"/>
        <end position="103"/>
    </location>
</feature>
<keyword evidence="11" id="KW-1185">Reference proteome</keyword>
<dbReference type="STRING" id="1314778.A0A5C3PNH3"/>
<dbReference type="EMBL" id="ML211024">
    <property type="protein sequence ID" value="TFK91255.1"/>
    <property type="molecule type" value="Genomic_DNA"/>
</dbReference>
<reference evidence="10 11" key="1">
    <citation type="journal article" date="2019" name="Nat. Ecol. Evol.">
        <title>Megaphylogeny resolves global patterns of mushroom evolution.</title>
        <authorList>
            <person name="Varga T."/>
            <person name="Krizsan K."/>
            <person name="Foldi C."/>
            <person name="Dima B."/>
            <person name="Sanchez-Garcia M."/>
            <person name="Sanchez-Ramirez S."/>
            <person name="Szollosi G.J."/>
            <person name="Szarkandi J.G."/>
            <person name="Papp V."/>
            <person name="Albert L."/>
            <person name="Andreopoulos W."/>
            <person name="Angelini C."/>
            <person name="Antonin V."/>
            <person name="Barry K.W."/>
            <person name="Bougher N.L."/>
            <person name="Buchanan P."/>
            <person name="Buyck B."/>
            <person name="Bense V."/>
            <person name="Catcheside P."/>
            <person name="Chovatia M."/>
            <person name="Cooper J."/>
            <person name="Damon W."/>
            <person name="Desjardin D."/>
            <person name="Finy P."/>
            <person name="Geml J."/>
            <person name="Haridas S."/>
            <person name="Hughes K."/>
            <person name="Justo A."/>
            <person name="Karasinski D."/>
            <person name="Kautmanova I."/>
            <person name="Kiss B."/>
            <person name="Kocsube S."/>
            <person name="Kotiranta H."/>
            <person name="LaButti K.M."/>
            <person name="Lechner B.E."/>
            <person name="Liimatainen K."/>
            <person name="Lipzen A."/>
            <person name="Lukacs Z."/>
            <person name="Mihaltcheva S."/>
            <person name="Morgado L.N."/>
            <person name="Niskanen T."/>
            <person name="Noordeloos M.E."/>
            <person name="Ohm R.A."/>
            <person name="Ortiz-Santana B."/>
            <person name="Ovrebo C."/>
            <person name="Racz N."/>
            <person name="Riley R."/>
            <person name="Savchenko A."/>
            <person name="Shiryaev A."/>
            <person name="Soop K."/>
            <person name="Spirin V."/>
            <person name="Szebenyi C."/>
            <person name="Tomsovsky M."/>
            <person name="Tulloss R.E."/>
            <person name="Uehling J."/>
            <person name="Grigoriev I.V."/>
            <person name="Vagvolgyi C."/>
            <person name="Papp T."/>
            <person name="Martin F.M."/>
            <person name="Miettinen O."/>
            <person name="Hibbett D.S."/>
            <person name="Nagy L.G."/>
        </authorList>
    </citation>
    <scope>NUCLEOTIDE SEQUENCE [LARGE SCALE GENOMIC DNA]</scope>
    <source>
        <strain evidence="10 11">HHB13444</strain>
    </source>
</reference>
<proteinExistence type="inferred from homology"/>
<accession>A0A5C3PNH3</accession>
<dbReference type="InParanoid" id="A0A5C3PNH3"/>
<organism evidence="10 11">
    <name type="scientific">Polyporus arcularius HHB13444</name>
    <dbReference type="NCBI Taxonomy" id="1314778"/>
    <lineage>
        <taxon>Eukaryota</taxon>
        <taxon>Fungi</taxon>
        <taxon>Dikarya</taxon>
        <taxon>Basidiomycota</taxon>
        <taxon>Agaricomycotina</taxon>
        <taxon>Agaricomycetes</taxon>
        <taxon>Polyporales</taxon>
        <taxon>Polyporaceae</taxon>
        <taxon>Polyporus</taxon>
    </lineage>
</organism>
<protein>
    <recommendedName>
        <fullName evidence="3">Mediator of RNA polymerase II transcription subunit 19</fullName>
    </recommendedName>
    <alternativeName>
        <fullName evidence="8">Mediator complex subunit 19</fullName>
    </alternativeName>
</protein>
<evidence type="ECO:0000256" key="1">
    <source>
        <dbReference type="ARBA" id="ARBA00004123"/>
    </source>
</evidence>
<dbReference type="GO" id="GO:0070847">
    <property type="term" value="C:core mediator complex"/>
    <property type="evidence" value="ECO:0007669"/>
    <property type="project" value="TreeGrafter"/>
</dbReference>
<dbReference type="PANTHER" id="PTHR28270:SF1">
    <property type="entry name" value="MEDIATOR OF RNA POLYMERASE II TRANSCRIPTION SUBUNIT 19"/>
    <property type="match status" value="1"/>
</dbReference>
<evidence type="ECO:0000256" key="9">
    <source>
        <dbReference type="SAM" id="MobiDB-lite"/>
    </source>
</evidence>
<keyword evidence="4" id="KW-0805">Transcription regulation</keyword>
<dbReference type="AlphaFoldDB" id="A0A5C3PNH3"/>
<name>A0A5C3PNH3_9APHY</name>
<dbReference type="InterPro" id="IPR013942">
    <property type="entry name" value="Mediator_Med19_fun"/>
</dbReference>